<evidence type="ECO:0000256" key="4">
    <source>
        <dbReference type="ARBA" id="ARBA00023136"/>
    </source>
</evidence>
<keyword evidence="8" id="KW-1185">Reference proteome</keyword>
<keyword evidence="2 5" id="KW-0812">Transmembrane</keyword>
<feature type="transmembrane region" description="Helical" evidence="5">
    <location>
        <begin position="297"/>
        <end position="316"/>
    </location>
</feature>
<organism evidence="7 8">
    <name type="scientific">Gordonibacter faecis</name>
    <dbReference type="NCBI Taxonomy" id="3047475"/>
    <lineage>
        <taxon>Bacteria</taxon>
        <taxon>Bacillati</taxon>
        <taxon>Actinomycetota</taxon>
        <taxon>Coriobacteriia</taxon>
        <taxon>Eggerthellales</taxon>
        <taxon>Eggerthellaceae</taxon>
        <taxon>Gordonibacter</taxon>
    </lineage>
</organism>
<feature type="transmembrane region" description="Helical" evidence="5">
    <location>
        <begin position="103"/>
        <end position="128"/>
    </location>
</feature>
<accession>A0ABT7DMW0</accession>
<dbReference type="InterPro" id="IPR050327">
    <property type="entry name" value="Proton-linked_MCT"/>
</dbReference>
<dbReference type="RefSeq" id="WP_283831241.1">
    <property type="nucleotide sequence ID" value="NZ_JASJEU010000007.1"/>
</dbReference>
<dbReference type="Pfam" id="PF07690">
    <property type="entry name" value="MFS_1"/>
    <property type="match status" value="1"/>
</dbReference>
<dbReference type="PANTHER" id="PTHR11360:SF290">
    <property type="entry name" value="MONOCARBOXYLATE MFS PERMEASE"/>
    <property type="match status" value="1"/>
</dbReference>
<name>A0ABT7DMW0_9ACTN</name>
<proteinExistence type="predicted"/>
<evidence type="ECO:0000313" key="7">
    <source>
        <dbReference type="EMBL" id="MDJ1649893.1"/>
    </source>
</evidence>
<feature type="transmembrane region" description="Helical" evidence="5">
    <location>
        <begin position="234"/>
        <end position="258"/>
    </location>
</feature>
<sequence>MDKAKTKRYATNTVIAMCIAVVFSAGIAWNTFPLFADPIISEFGCTRTEFTFGITLVNVVNAIISMFFYGRMVEKLGMRKYLLLCNTVALLAFVSFACAQNVYFIWLGGALFGFSSAGMSINTVNVIVDRWFMKNQAKYISIPNTFSAVAGIAFASLWALLIANLGWRIPFWIIVACGVVSWVLISLFYKGDPKDLGVAPMYANEVKTDGENGDDFMDDEGGVSYRGIFKTYQFWLMALGYFGNGLLAFAIMSNLALFAGDFGFGNQSGFILSVALVAQAVSFALVGPIIDKFGSRWGVAVSSLVIAVAAVIFLMGGNTGGLSPVLMYAAAVCVGFTSGAAQMPMGVSIREAFGRKEFSKKMGTVTSFCLFGFAFGPTILNAFYDIAGTYQTGLMAMIATAVATIVLLFIATRRVEVAD</sequence>
<protein>
    <submittedName>
        <fullName evidence="7">MFS transporter</fullName>
    </submittedName>
</protein>
<feature type="transmembrane region" description="Helical" evidence="5">
    <location>
        <begin position="362"/>
        <end position="384"/>
    </location>
</feature>
<evidence type="ECO:0000259" key="6">
    <source>
        <dbReference type="PROSITE" id="PS50850"/>
    </source>
</evidence>
<dbReference type="Gene3D" id="1.20.1250.20">
    <property type="entry name" value="MFS general substrate transporter like domains"/>
    <property type="match status" value="2"/>
</dbReference>
<feature type="transmembrane region" description="Helical" evidence="5">
    <location>
        <begin position="81"/>
        <end position="97"/>
    </location>
</feature>
<dbReference type="EMBL" id="JASJEU010000007">
    <property type="protein sequence ID" value="MDJ1649893.1"/>
    <property type="molecule type" value="Genomic_DNA"/>
</dbReference>
<feature type="transmembrane region" description="Helical" evidence="5">
    <location>
        <begin position="169"/>
        <end position="189"/>
    </location>
</feature>
<feature type="transmembrane region" description="Helical" evidence="5">
    <location>
        <begin position="322"/>
        <end position="341"/>
    </location>
</feature>
<comment type="subcellular location">
    <subcellularLocation>
        <location evidence="1">Cell membrane</location>
        <topology evidence="1">Multi-pass membrane protein</topology>
    </subcellularLocation>
</comment>
<dbReference type="SUPFAM" id="SSF103473">
    <property type="entry name" value="MFS general substrate transporter"/>
    <property type="match status" value="1"/>
</dbReference>
<evidence type="ECO:0000256" key="1">
    <source>
        <dbReference type="ARBA" id="ARBA00004651"/>
    </source>
</evidence>
<feature type="domain" description="Major facilitator superfamily (MFS) profile" evidence="6">
    <location>
        <begin position="14"/>
        <end position="415"/>
    </location>
</feature>
<dbReference type="PROSITE" id="PS50850">
    <property type="entry name" value="MFS"/>
    <property type="match status" value="1"/>
</dbReference>
<feature type="transmembrane region" description="Helical" evidence="5">
    <location>
        <begin position="12"/>
        <end position="30"/>
    </location>
</feature>
<keyword evidence="4 5" id="KW-0472">Membrane</keyword>
<evidence type="ECO:0000256" key="5">
    <source>
        <dbReference type="SAM" id="Phobius"/>
    </source>
</evidence>
<dbReference type="InterPro" id="IPR011701">
    <property type="entry name" value="MFS"/>
</dbReference>
<evidence type="ECO:0000256" key="2">
    <source>
        <dbReference type="ARBA" id="ARBA00022692"/>
    </source>
</evidence>
<feature type="transmembrane region" description="Helical" evidence="5">
    <location>
        <begin position="270"/>
        <end position="290"/>
    </location>
</feature>
<gene>
    <name evidence="7" type="ORF">QNJ86_03675</name>
</gene>
<reference evidence="7 8" key="1">
    <citation type="submission" date="2023-05" db="EMBL/GenBank/DDBJ databases">
        <title>Gordonibacter KGMB12511T sp. nov., isolated from faeces of healthy Korean.</title>
        <authorList>
            <person name="Kim H.S."/>
            <person name="Kim J.-S."/>
            <person name="Suh M.K."/>
            <person name="Eom M.K."/>
            <person name="Do H.E."/>
            <person name="Lee J.-S."/>
        </authorList>
    </citation>
    <scope>NUCLEOTIDE SEQUENCE [LARGE SCALE GENOMIC DNA]</scope>
    <source>
        <strain evidence="7 8">KGMB12511</strain>
    </source>
</reference>
<dbReference type="PANTHER" id="PTHR11360">
    <property type="entry name" value="MONOCARBOXYLATE TRANSPORTER"/>
    <property type="match status" value="1"/>
</dbReference>
<keyword evidence="3 5" id="KW-1133">Transmembrane helix</keyword>
<dbReference type="InterPro" id="IPR036259">
    <property type="entry name" value="MFS_trans_sf"/>
</dbReference>
<feature type="transmembrane region" description="Helical" evidence="5">
    <location>
        <begin position="140"/>
        <end position="163"/>
    </location>
</feature>
<feature type="transmembrane region" description="Helical" evidence="5">
    <location>
        <begin position="390"/>
        <end position="411"/>
    </location>
</feature>
<dbReference type="Proteomes" id="UP001232750">
    <property type="component" value="Unassembled WGS sequence"/>
</dbReference>
<feature type="transmembrane region" description="Helical" evidence="5">
    <location>
        <begin position="50"/>
        <end position="69"/>
    </location>
</feature>
<evidence type="ECO:0000256" key="3">
    <source>
        <dbReference type="ARBA" id="ARBA00022989"/>
    </source>
</evidence>
<dbReference type="InterPro" id="IPR020846">
    <property type="entry name" value="MFS_dom"/>
</dbReference>
<comment type="caution">
    <text evidence="7">The sequence shown here is derived from an EMBL/GenBank/DDBJ whole genome shotgun (WGS) entry which is preliminary data.</text>
</comment>
<evidence type="ECO:0000313" key="8">
    <source>
        <dbReference type="Proteomes" id="UP001232750"/>
    </source>
</evidence>